<protein>
    <submittedName>
        <fullName evidence="2">DUF2235 domain-containing protein</fullName>
    </submittedName>
</protein>
<dbReference type="Proteomes" id="UP000564885">
    <property type="component" value="Unassembled WGS sequence"/>
</dbReference>
<dbReference type="InterPro" id="IPR018712">
    <property type="entry name" value="Tle1-like_cat"/>
</dbReference>
<gene>
    <name evidence="2" type="ORF">HJG44_06745</name>
</gene>
<dbReference type="PANTHER" id="PTHR33840">
    <property type="match status" value="1"/>
</dbReference>
<organism evidence="2 3">
    <name type="scientific">Enterovirga aerilata</name>
    <dbReference type="NCBI Taxonomy" id="2730920"/>
    <lineage>
        <taxon>Bacteria</taxon>
        <taxon>Pseudomonadati</taxon>
        <taxon>Pseudomonadota</taxon>
        <taxon>Alphaproteobacteria</taxon>
        <taxon>Hyphomicrobiales</taxon>
        <taxon>Methylobacteriaceae</taxon>
        <taxon>Enterovirga</taxon>
    </lineage>
</organism>
<sequence length="389" mass="43065">MKRLAIFLDGTWNTLNNNTNVWRLKSLCDPNAPDQMVYYGQGVGTRLGEKARGGIGGYGLDNEILDGYTWLAEVFEPGDEIFIFGFSRGAYAARSLSGLISKCGVLRPGAPLSVEQLYERYRRDAEPTIRALKAGPADASRTLEERWLLSHCEITDIKFVGVWDTVGSLGNPLGRMHRKVAKYKFLDTHLRLSNQHAFHAVALDEHREPFEPTFWTRTVDNAKPDGGARPRTLAEVEQRWFVGAHANVGGGYPSDILAQAPLKWLMDKAALHGLRFRPGFQMDPVDPAAPITDSYSEFGNPLLRAFSKRFYRPVGPPPQVGATKTTARINETIDGSVFDRWRENPAYRPANLGQWAERKGVDPAMLVGARLASDPSVIVGEDLATPATA</sequence>
<dbReference type="Pfam" id="PF09994">
    <property type="entry name" value="T6SS_Tle1-like_cat"/>
    <property type="match status" value="1"/>
</dbReference>
<reference evidence="2 3" key="1">
    <citation type="submission" date="2020-04" db="EMBL/GenBank/DDBJ databases">
        <title>Enterovirga sp. isolate from soil.</title>
        <authorList>
            <person name="Chea S."/>
            <person name="Kim D.-U."/>
        </authorList>
    </citation>
    <scope>NUCLEOTIDE SEQUENCE [LARGE SCALE GENOMIC DNA]</scope>
    <source>
        <strain evidence="2 3">DB1703</strain>
    </source>
</reference>
<dbReference type="PANTHER" id="PTHR33840:SF1">
    <property type="entry name" value="TLE1 PHOSPHOLIPASE DOMAIN-CONTAINING PROTEIN"/>
    <property type="match status" value="1"/>
</dbReference>
<dbReference type="AlphaFoldDB" id="A0A849I429"/>
<evidence type="ECO:0000313" key="3">
    <source>
        <dbReference type="Proteomes" id="UP000564885"/>
    </source>
</evidence>
<evidence type="ECO:0000313" key="2">
    <source>
        <dbReference type="EMBL" id="NNM72091.1"/>
    </source>
</evidence>
<evidence type="ECO:0000259" key="1">
    <source>
        <dbReference type="Pfam" id="PF09994"/>
    </source>
</evidence>
<comment type="caution">
    <text evidence="2">The sequence shown here is derived from an EMBL/GenBank/DDBJ whole genome shotgun (WGS) entry which is preliminary data.</text>
</comment>
<dbReference type="EMBL" id="JABEPP010000002">
    <property type="protein sequence ID" value="NNM72091.1"/>
    <property type="molecule type" value="Genomic_DNA"/>
</dbReference>
<proteinExistence type="predicted"/>
<keyword evidence="3" id="KW-1185">Reference proteome</keyword>
<feature type="domain" description="T6SS Phospholipase effector Tle1-like catalytic" evidence="1">
    <location>
        <begin position="2"/>
        <end position="267"/>
    </location>
</feature>
<accession>A0A849I429</accession>
<name>A0A849I429_9HYPH</name>